<dbReference type="Proteomes" id="UP000562395">
    <property type="component" value="Unassembled WGS sequence"/>
</dbReference>
<gene>
    <name evidence="1" type="ORF">GGQ88_000503</name>
</gene>
<dbReference type="GO" id="GO:0016829">
    <property type="term" value="F:lyase activity"/>
    <property type="evidence" value="ECO:0007669"/>
    <property type="project" value="UniProtKB-KW"/>
</dbReference>
<dbReference type="Gene3D" id="3.40.1410.10">
    <property type="entry name" value="Chorismate lyase-like"/>
    <property type="match status" value="1"/>
</dbReference>
<dbReference type="RefSeq" id="WP_343057052.1">
    <property type="nucleotide sequence ID" value="NZ_JACICY010000001.1"/>
</dbReference>
<keyword evidence="1" id="KW-0670">Pyruvate</keyword>
<organism evidence="1 2">
    <name type="scientific">Novosphingobium hassiacum</name>
    <dbReference type="NCBI Taxonomy" id="173676"/>
    <lineage>
        <taxon>Bacteria</taxon>
        <taxon>Pseudomonadati</taxon>
        <taxon>Pseudomonadota</taxon>
        <taxon>Alphaproteobacteria</taxon>
        <taxon>Sphingomonadales</taxon>
        <taxon>Sphingomonadaceae</taxon>
        <taxon>Novosphingobium</taxon>
    </lineage>
</organism>
<evidence type="ECO:0000313" key="2">
    <source>
        <dbReference type="Proteomes" id="UP000562395"/>
    </source>
</evidence>
<comment type="caution">
    <text evidence="1">The sequence shown here is derived from an EMBL/GenBank/DDBJ whole genome shotgun (WGS) entry which is preliminary data.</text>
</comment>
<dbReference type="SUPFAM" id="SSF64288">
    <property type="entry name" value="Chorismate lyase-like"/>
    <property type="match status" value="1"/>
</dbReference>
<dbReference type="AlphaFoldDB" id="A0A7W6EUH2"/>
<proteinExistence type="predicted"/>
<dbReference type="InterPro" id="IPR028978">
    <property type="entry name" value="Chorismate_lyase_/UTRA_dom_sf"/>
</dbReference>
<keyword evidence="2" id="KW-1185">Reference proteome</keyword>
<reference evidence="1 2" key="1">
    <citation type="submission" date="2020-08" db="EMBL/GenBank/DDBJ databases">
        <title>Genomic Encyclopedia of Type Strains, Phase IV (KMG-IV): sequencing the most valuable type-strain genomes for metagenomic binning, comparative biology and taxonomic classification.</title>
        <authorList>
            <person name="Goeker M."/>
        </authorList>
    </citation>
    <scope>NUCLEOTIDE SEQUENCE [LARGE SCALE GENOMIC DNA]</scope>
    <source>
        <strain evidence="1 2">DSM 14552</strain>
    </source>
</reference>
<sequence>MRLSLLAAPLALGGCAAGDLPRFESVLATNESATAALGQWCGAQGIAQPPTIRALADRRASMVASPAIRTVLGVSATEPVAYRHVRLACGDTVLSVAHNWFVPARLTPDMNRILETTETPFGKVVAPLGFRRERLASRRGRMAECPAGTVLSHRAVLRLADGQAISLVVECYTRANLNRAG</sequence>
<protein>
    <submittedName>
        <fullName evidence="1">Chorismate-pyruvate lyase</fullName>
    </submittedName>
</protein>
<evidence type="ECO:0000313" key="1">
    <source>
        <dbReference type="EMBL" id="MBB3859263.1"/>
    </source>
</evidence>
<name>A0A7W6EUH2_9SPHN</name>
<accession>A0A7W6EUH2</accession>
<dbReference type="EMBL" id="JACICY010000001">
    <property type="protein sequence ID" value="MBB3859263.1"/>
    <property type="molecule type" value="Genomic_DNA"/>
</dbReference>
<dbReference type="PROSITE" id="PS51257">
    <property type="entry name" value="PROKAR_LIPOPROTEIN"/>
    <property type="match status" value="1"/>
</dbReference>
<keyword evidence="1" id="KW-0456">Lyase</keyword>